<accession>A0A1I5WUD7</accession>
<dbReference type="OrthoDB" id="2603165at2"/>
<dbReference type="STRING" id="937334.SAMN05444406_11941"/>
<name>A0A1I5WUD7_9FIRM</name>
<reference evidence="1 2" key="1">
    <citation type="submission" date="2016-10" db="EMBL/GenBank/DDBJ databases">
        <authorList>
            <person name="de Groot N.N."/>
        </authorList>
    </citation>
    <scope>NUCLEOTIDE SEQUENCE [LARGE SCALE GENOMIC DNA]</scope>
    <source>
        <strain evidence="1 2">DSM 20678</strain>
    </source>
</reference>
<evidence type="ECO:0000313" key="2">
    <source>
        <dbReference type="Proteomes" id="UP000198577"/>
    </source>
</evidence>
<dbReference type="RefSeq" id="WP_092282476.1">
    <property type="nucleotide sequence ID" value="NZ_FOXR01000019.1"/>
</dbReference>
<protein>
    <submittedName>
        <fullName evidence="1">Uncharacterized protein</fullName>
    </submittedName>
</protein>
<keyword evidence="2" id="KW-1185">Reference proteome</keyword>
<dbReference type="EMBL" id="FOXR01000019">
    <property type="protein sequence ID" value="SFQ23405.1"/>
    <property type="molecule type" value="Genomic_DNA"/>
</dbReference>
<dbReference type="Proteomes" id="UP000198577">
    <property type="component" value="Unassembled WGS sequence"/>
</dbReference>
<gene>
    <name evidence="1" type="ORF">SAMN05444406_11941</name>
</gene>
<dbReference type="AlphaFoldDB" id="A0A1I5WUD7"/>
<proteinExistence type="predicted"/>
<organism evidence="1 2">
    <name type="scientific">Caldicoprobacter faecalis</name>
    <dbReference type="NCBI Taxonomy" id="937334"/>
    <lineage>
        <taxon>Bacteria</taxon>
        <taxon>Bacillati</taxon>
        <taxon>Bacillota</taxon>
        <taxon>Clostridia</taxon>
        <taxon>Caldicoprobacterales</taxon>
        <taxon>Caldicoprobacteraceae</taxon>
        <taxon>Caldicoprobacter</taxon>
    </lineage>
</organism>
<sequence>MQEIYKAKFPAWVDFIEDEYDLVLSNDIDSLLSCLFLNQTFGWKIRYFYDFHTLYKAVDDESDNERLYIDIDILEGKGWSNHVVMLDKNSKHNKQIANLNTIFGVTRDKYHTKYCGSTFLTLLSYYDFPVFLLSQEAEKILLAIDTAFKGYYDEGFRRYNYFYLNNVLDFAHLYELQKKHTIDDFYDIIDVYKLYAKIHIRNNQIYTNLPLAEICELFYLYREFEMLMNTEFKPIQHFKYVVSDLNDEQNIDFSNVFTFALTHKNTAKYSIYKGEVPKNGKNR</sequence>
<evidence type="ECO:0000313" key="1">
    <source>
        <dbReference type="EMBL" id="SFQ23405.1"/>
    </source>
</evidence>